<feature type="transmembrane region" description="Helical" evidence="7">
    <location>
        <begin position="163"/>
        <end position="186"/>
    </location>
</feature>
<evidence type="ECO:0000256" key="6">
    <source>
        <dbReference type="ARBA" id="ARBA00023012"/>
    </source>
</evidence>
<dbReference type="InterPro" id="IPR004358">
    <property type="entry name" value="Sig_transdc_His_kin-like_C"/>
</dbReference>
<dbReference type="Pfam" id="PF00512">
    <property type="entry name" value="HisKA"/>
    <property type="match status" value="1"/>
</dbReference>
<dbReference type="RefSeq" id="WP_025863986.1">
    <property type="nucleotide sequence ID" value="NZ_BLAX01000001.1"/>
</dbReference>
<keyword evidence="3" id="KW-0597">Phosphoprotein</keyword>
<dbReference type="InterPro" id="IPR036097">
    <property type="entry name" value="HisK_dim/P_sf"/>
</dbReference>
<dbReference type="PANTHER" id="PTHR43711:SF31">
    <property type="entry name" value="HISTIDINE KINASE"/>
    <property type="match status" value="1"/>
</dbReference>
<dbReference type="PROSITE" id="PS50109">
    <property type="entry name" value="HIS_KIN"/>
    <property type="match status" value="1"/>
</dbReference>
<dbReference type="AlphaFoldDB" id="A0A5M4B224"/>
<dbReference type="GO" id="GO:0000155">
    <property type="term" value="F:phosphorelay sensor kinase activity"/>
    <property type="evidence" value="ECO:0007669"/>
    <property type="project" value="InterPro"/>
</dbReference>
<keyword evidence="10" id="KW-1185">Reference proteome</keyword>
<sequence length="488" mass="56789">MRLHPVTLLFADQPETESDFRKQYFRDSLPQFRFAFLLLTILYAGFSIVDYLYIPNRLTTFLLIRFGIVLPLMGGTLFFSYTNLFEKVWQELMALCYVVSGAGISYMLILEPENFTYYGGLMLVFAAGYFFIRLRFLYASIAGWITLILFITGRIIAQQTFSELLVISFFFFTAMNLIGMFGSYYLEYYARRNFHQHLQSQQQQNLLNETFQNREKEINQRTLELKQKNNRLTHELERGRIIEHELIRVKEKAEESDRLKTAFLTNLSHELRTPLNSIIGFAYLLSNDDIEQEERTEYQRIIHQQSDYMLSQINDIVEISKIESGKYELDFIKCSIPEICDDVIEVMKKQLLPEVNLVIDEKSEKQHFPPIKTDCDRLVQILKQLVSNAIKYTQNGEIRIGYDLNSRERLLEFYVSDTGIGISEDNRQKIFKRFTKLDPFAQGTGLGLSICKALVEQMGGNIDVESSPGNGTTFRFNIPYAPIKTTVS</sequence>
<evidence type="ECO:0000313" key="9">
    <source>
        <dbReference type="EMBL" id="GET34124.1"/>
    </source>
</evidence>
<dbReference type="FunFam" id="3.30.565.10:FF:000006">
    <property type="entry name" value="Sensor histidine kinase WalK"/>
    <property type="match status" value="1"/>
</dbReference>
<dbReference type="InterPro" id="IPR050736">
    <property type="entry name" value="Sensor_HK_Regulatory"/>
</dbReference>
<reference evidence="9 10" key="1">
    <citation type="submission" date="2019-10" db="EMBL/GenBank/DDBJ databases">
        <title>Prolixibacter strains distinguished by the presence of nitrate reductase genes were adept at nitrate-dependent anaerobic corrosion of metallic iron and carbon steel.</title>
        <authorList>
            <person name="Iino T."/>
            <person name="Shono N."/>
            <person name="Ito K."/>
            <person name="Nakamura R."/>
            <person name="Sueoka K."/>
            <person name="Harayama S."/>
            <person name="Ohkuma M."/>
        </authorList>
    </citation>
    <scope>NUCLEOTIDE SEQUENCE [LARGE SCALE GENOMIC DNA]</scope>
    <source>
        <strain evidence="9 10">JCM 13498</strain>
    </source>
</reference>
<dbReference type="PANTHER" id="PTHR43711">
    <property type="entry name" value="TWO-COMPONENT HISTIDINE KINASE"/>
    <property type="match status" value="1"/>
</dbReference>
<feature type="transmembrane region" description="Helical" evidence="7">
    <location>
        <begin position="115"/>
        <end position="132"/>
    </location>
</feature>
<comment type="caution">
    <text evidence="9">The sequence shown here is derived from an EMBL/GenBank/DDBJ whole genome shotgun (WGS) entry which is preliminary data.</text>
</comment>
<feature type="transmembrane region" description="Helical" evidence="7">
    <location>
        <begin position="34"/>
        <end position="54"/>
    </location>
</feature>
<dbReference type="InterPro" id="IPR003661">
    <property type="entry name" value="HisK_dim/P_dom"/>
</dbReference>
<gene>
    <name evidence="9" type="ORF">PbJCM13498_29870</name>
</gene>
<feature type="domain" description="Histidine kinase" evidence="8">
    <location>
        <begin position="266"/>
        <end position="482"/>
    </location>
</feature>
<dbReference type="CDD" id="cd00082">
    <property type="entry name" value="HisKA"/>
    <property type="match status" value="1"/>
</dbReference>
<evidence type="ECO:0000256" key="1">
    <source>
        <dbReference type="ARBA" id="ARBA00000085"/>
    </source>
</evidence>
<keyword evidence="6" id="KW-0902">Two-component regulatory system</keyword>
<keyword evidence="7" id="KW-1133">Transmembrane helix</keyword>
<evidence type="ECO:0000256" key="5">
    <source>
        <dbReference type="ARBA" id="ARBA00022777"/>
    </source>
</evidence>
<evidence type="ECO:0000256" key="2">
    <source>
        <dbReference type="ARBA" id="ARBA00012438"/>
    </source>
</evidence>
<evidence type="ECO:0000313" key="10">
    <source>
        <dbReference type="Proteomes" id="UP000391834"/>
    </source>
</evidence>
<dbReference type="PRINTS" id="PR00344">
    <property type="entry name" value="BCTRLSENSOR"/>
</dbReference>
<dbReference type="Gene3D" id="1.10.287.130">
    <property type="match status" value="1"/>
</dbReference>
<dbReference type="InterPro" id="IPR036890">
    <property type="entry name" value="HATPase_C_sf"/>
</dbReference>
<organism evidence="9 10">
    <name type="scientific">Prolixibacter bellariivorans</name>
    <dbReference type="NCBI Taxonomy" id="314319"/>
    <lineage>
        <taxon>Bacteria</taxon>
        <taxon>Pseudomonadati</taxon>
        <taxon>Bacteroidota</taxon>
        <taxon>Bacteroidia</taxon>
        <taxon>Marinilabiliales</taxon>
        <taxon>Prolixibacteraceae</taxon>
        <taxon>Prolixibacter</taxon>
    </lineage>
</organism>
<feature type="transmembrane region" description="Helical" evidence="7">
    <location>
        <begin position="92"/>
        <end position="109"/>
    </location>
</feature>
<dbReference type="SMART" id="SM00387">
    <property type="entry name" value="HATPase_c"/>
    <property type="match status" value="1"/>
</dbReference>
<dbReference type="Proteomes" id="UP000391834">
    <property type="component" value="Unassembled WGS sequence"/>
</dbReference>
<dbReference type="EC" id="2.7.13.3" evidence="2"/>
<dbReference type="SUPFAM" id="SSF47384">
    <property type="entry name" value="Homodimeric domain of signal transducing histidine kinase"/>
    <property type="match status" value="1"/>
</dbReference>
<dbReference type="SUPFAM" id="SSF55874">
    <property type="entry name" value="ATPase domain of HSP90 chaperone/DNA topoisomerase II/histidine kinase"/>
    <property type="match status" value="1"/>
</dbReference>
<keyword evidence="7" id="KW-0812">Transmembrane</keyword>
<evidence type="ECO:0000256" key="7">
    <source>
        <dbReference type="SAM" id="Phobius"/>
    </source>
</evidence>
<evidence type="ECO:0000256" key="3">
    <source>
        <dbReference type="ARBA" id="ARBA00022553"/>
    </source>
</evidence>
<keyword evidence="4" id="KW-0808">Transferase</keyword>
<dbReference type="InterPro" id="IPR005467">
    <property type="entry name" value="His_kinase_dom"/>
</dbReference>
<dbReference type="Pfam" id="PF02518">
    <property type="entry name" value="HATPase_c"/>
    <property type="match status" value="1"/>
</dbReference>
<feature type="transmembrane region" description="Helical" evidence="7">
    <location>
        <begin position="60"/>
        <end position="80"/>
    </location>
</feature>
<dbReference type="EMBL" id="BLAX01000001">
    <property type="protein sequence ID" value="GET34124.1"/>
    <property type="molecule type" value="Genomic_DNA"/>
</dbReference>
<dbReference type="Gene3D" id="3.30.565.10">
    <property type="entry name" value="Histidine kinase-like ATPase, C-terminal domain"/>
    <property type="match status" value="1"/>
</dbReference>
<protein>
    <recommendedName>
        <fullName evidence="2">histidine kinase</fullName>
        <ecNumber evidence="2">2.7.13.3</ecNumber>
    </recommendedName>
</protein>
<feature type="transmembrane region" description="Helical" evidence="7">
    <location>
        <begin position="137"/>
        <end position="157"/>
    </location>
</feature>
<evidence type="ECO:0000256" key="4">
    <source>
        <dbReference type="ARBA" id="ARBA00022679"/>
    </source>
</evidence>
<accession>A0A5M4B224</accession>
<comment type="catalytic activity">
    <reaction evidence="1">
        <text>ATP + protein L-histidine = ADP + protein N-phospho-L-histidine.</text>
        <dbReference type="EC" id="2.7.13.3"/>
    </reaction>
</comment>
<name>A0A5M4B224_9BACT</name>
<dbReference type="InterPro" id="IPR003594">
    <property type="entry name" value="HATPase_dom"/>
</dbReference>
<dbReference type="SMART" id="SM00388">
    <property type="entry name" value="HisKA"/>
    <property type="match status" value="1"/>
</dbReference>
<keyword evidence="5" id="KW-0418">Kinase</keyword>
<keyword evidence="7" id="KW-0472">Membrane</keyword>
<evidence type="ECO:0000259" key="8">
    <source>
        <dbReference type="PROSITE" id="PS50109"/>
    </source>
</evidence>
<proteinExistence type="predicted"/>